<accession>A0ABS4PTD9</accession>
<evidence type="ECO:0000259" key="3">
    <source>
        <dbReference type="SMART" id="SM00306"/>
    </source>
</evidence>
<evidence type="ECO:0000256" key="2">
    <source>
        <dbReference type="SAM" id="SignalP"/>
    </source>
</evidence>
<comment type="caution">
    <text evidence="4">The sequence shown here is derived from an EMBL/GenBank/DDBJ whole genome shotgun (WGS) entry which is preliminary data.</text>
</comment>
<feature type="compositionally biased region" description="Basic and acidic residues" evidence="1">
    <location>
        <begin position="182"/>
        <end position="207"/>
    </location>
</feature>
<dbReference type="CDD" id="cd00081">
    <property type="entry name" value="Hint"/>
    <property type="match status" value="1"/>
</dbReference>
<dbReference type="InterPro" id="IPR036844">
    <property type="entry name" value="Hint_dom_sf"/>
</dbReference>
<protein>
    <recommendedName>
        <fullName evidence="3">Hint domain-containing protein</fullName>
    </recommendedName>
</protein>
<proteinExistence type="predicted"/>
<evidence type="ECO:0000313" key="4">
    <source>
        <dbReference type="EMBL" id="MBP2182699.1"/>
    </source>
</evidence>
<keyword evidence="2" id="KW-0732">Signal</keyword>
<dbReference type="Proteomes" id="UP000741013">
    <property type="component" value="Unassembled WGS sequence"/>
</dbReference>
<sequence length="839" mass="90461">METTRRPTARSILYTLSGGAISVFFVLAAAQQAQAAPAPHPPPAPEKKATENKQAENRKAVDSGLSGRNEQTGKKQRQTAARKADEKKQVEDRKRVNAGASGRDEQTGKKQRAVKAEQKKADDKKKVEERKRVDASSSGRNEQSERGERKRRAEKKAAEDKKKIEERKRVDAGASGRNEQTGQRERQVKAEQKRRADEKKIAERKAVDAGPSGRNEQTGKLKRKAEADRKARADEYQRRLENRRSVDAGPSGRNEQTGRRAARVDTLRRQSGLPGARPAPSSPPRDAQAPARLGPGNAKGTADLLRNARAPQDRDKNLRDRISEQLLSWEESIEQGVSGLRGWAEGEIDKEKSDPDKLPDLATGLGRVGAGAYASVHDDVHAINDGLETMQRAGNGDAEAQRQVERASQDAINGVANAATEAWNDPRGTLDRAAENARQALDDFGEAPLSGTGGLLAGAVGAGKITRPARGLDAVTPDRPSPEPGRPDEANRPAGEAPPDAASVPERNAARNTPPVGAARSPRGPSANTDSRPRRPGDGADAQRRTGSVTPDGSRPGKSTETPAKRDDGASSESARSEPDTQGPSDTRTTRDSDEAAPACAVKNSFVPGTPVLLADGTTKPIEQVKLGDRVLATDPVTGVTEARPVTDLIPGQGLKELVRITVDTDGDRGDATGVVTATGEHPFWVAGSHRWTDAEDLVRGDRVRTPDGRLLEVVARDGWTQQQRVHNFTVEGLHTYYVLAGAEPVLVHNDECASQYEDITNPGARMLNKLTDVGPRSFGETLEANGFTRTDKGPNIMYEKNGTRYFLRGKANSHAGWTADYFKPGSKKADIKIRLGED</sequence>
<gene>
    <name evidence="4" type="ORF">JOM49_004225</name>
</gene>
<dbReference type="SUPFAM" id="SSF51294">
    <property type="entry name" value="Hedgehog/intein (Hint) domain"/>
    <property type="match status" value="1"/>
</dbReference>
<feature type="domain" description="Hint" evidence="3">
    <location>
        <begin position="603"/>
        <end position="708"/>
    </location>
</feature>
<feature type="compositionally biased region" description="Basic and acidic residues" evidence="1">
    <location>
        <begin position="563"/>
        <end position="579"/>
    </location>
</feature>
<feature type="compositionally biased region" description="Basic and acidic residues" evidence="1">
    <location>
        <begin position="82"/>
        <end position="95"/>
    </location>
</feature>
<keyword evidence="5" id="KW-1185">Reference proteome</keyword>
<dbReference type="Gene3D" id="2.170.16.10">
    <property type="entry name" value="Hedgehog/Intein (Hint) domain"/>
    <property type="match status" value="1"/>
</dbReference>
<feature type="compositionally biased region" description="Low complexity" evidence="1">
    <location>
        <begin position="276"/>
        <end position="292"/>
    </location>
</feature>
<dbReference type="Pfam" id="PF07591">
    <property type="entry name" value="PT-HINT"/>
    <property type="match status" value="1"/>
</dbReference>
<feature type="compositionally biased region" description="Basic and acidic residues" evidence="1">
    <location>
        <begin position="102"/>
        <end position="134"/>
    </location>
</feature>
<feature type="region of interest" description="Disordered" evidence="1">
    <location>
        <begin position="465"/>
        <end position="603"/>
    </location>
</feature>
<feature type="chain" id="PRO_5045599558" description="Hint domain-containing protein" evidence="2">
    <location>
        <begin position="36"/>
        <end position="839"/>
    </location>
</feature>
<feature type="compositionally biased region" description="Basic and acidic residues" evidence="1">
    <location>
        <begin position="531"/>
        <end position="544"/>
    </location>
</feature>
<feature type="compositionally biased region" description="Basic and acidic residues" evidence="1">
    <location>
        <begin position="256"/>
        <end position="268"/>
    </location>
</feature>
<dbReference type="SMART" id="SM00306">
    <property type="entry name" value="HintN"/>
    <property type="match status" value="1"/>
</dbReference>
<dbReference type="RefSeq" id="WP_209665970.1">
    <property type="nucleotide sequence ID" value="NZ_JAGGMS010000001.1"/>
</dbReference>
<feature type="signal peptide" evidence="2">
    <location>
        <begin position="1"/>
        <end position="35"/>
    </location>
</feature>
<feature type="compositionally biased region" description="Basic and acidic residues" evidence="1">
    <location>
        <begin position="45"/>
        <end position="61"/>
    </location>
</feature>
<feature type="region of interest" description="Disordered" evidence="1">
    <location>
        <begin position="31"/>
        <end position="319"/>
    </location>
</feature>
<name>A0ABS4PTD9_9PSEU</name>
<organism evidence="4 5">
    <name type="scientific">Amycolatopsis magusensis</name>
    <dbReference type="NCBI Taxonomy" id="882444"/>
    <lineage>
        <taxon>Bacteria</taxon>
        <taxon>Bacillati</taxon>
        <taxon>Actinomycetota</taxon>
        <taxon>Actinomycetes</taxon>
        <taxon>Pseudonocardiales</taxon>
        <taxon>Pseudonocardiaceae</taxon>
        <taxon>Amycolatopsis</taxon>
    </lineage>
</organism>
<feature type="compositionally biased region" description="Basic and acidic residues" evidence="1">
    <location>
        <begin position="155"/>
        <end position="171"/>
    </location>
</feature>
<feature type="compositionally biased region" description="Basic and acidic residues" evidence="1">
    <location>
        <begin position="224"/>
        <end position="246"/>
    </location>
</feature>
<reference evidence="4 5" key="1">
    <citation type="submission" date="2021-03" db="EMBL/GenBank/DDBJ databases">
        <title>Sequencing the genomes of 1000 actinobacteria strains.</title>
        <authorList>
            <person name="Klenk H.-P."/>
        </authorList>
    </citation>
    <scope>NUCLEOTIDE SEQUENCE [LARGE SCALE GENOMIC DNA]</scope>
    <source>
        <strain evidence="4 5">DSM 45510</strain>
    </source>
</reference>
<feature type="compositionally biased region" description="Polar residues" evidence="1">
    <location>
        <begin position="545"/>
        <end position="562"/>
    </location>
</feature>
<dbReference type="EMBL" id="JAGGMS010000001">
    <property type="protein sequence ID" value="MBP2182699.1"/>
    <property type="molecule type" value="Genomic_DNA"/>
</dbReference>
<dbReference type="InterPro" id="IPR003587">
    <property type="entry name" value="Hint_dom_N"/>
</dbReference>
<evidence type="ECO:0000313" key="5">
    <source>
        <dbReference type="Proteomes" id="UP000741013"/>
    </source>
</evidence>
<evidence type="ECO:0000256" key="1">
    <source>
        <dbReference type="SAM" id="MobiDB-lite"/>
    </source>
</evidence>